<dbReference type="GO" id="GO:0003677">
    <property type="term" value="F:DNA binding"/>
    <property type="evidence" value="ECO:0007669"/>
    <property type="project" value="InterPro"/>
</dbReference>
<dbReference type="RefSeq" id="WP_207868700.1">
    <property type="nucleotide sequence ID" value="NZ_CP062222.1"/>
</dbReference>
<dbReference type="Gene3D" id="1.10.10.10">
    <property type="entry name" value="Winged helix-like DNA-binding domain superfamily/Winged helix DNA-binding domain"/>
    <property type="match status" value="1"/>
</dbReference>
<dbReference type="SUPFAM" id="SSF46785">
    <property type="entry name" value="Winged helix' DNA-binding domain"/>
    <property type="match status" value="1"/>
</dbReference>
<sequence length="246" mass="25650">MIDASAVPEDPLDTPPLLPQDTVPATPFDDLAPGLAALGFQQAAWRGEMMSRPRPGPGLRLVTRGTACLTHTESGLCTAMISEGFAIGSSTGVWLTDGAYTDVPFDQLCDAYGSAAALAVWIRAADLARSAVETELTCFVHHTAPRRFARWFLPLAGTGEAIHLTQVELARLGGLQRTSACAAMAILQAAGALKVMRGRFVIQDPDALALAACDCCTRFASPDGRGGPGQMKGSAELIAGPGFVAP</sequence>
<evidence type="ECO:0000313" key="3">
    <source>
        <dbReference type="EMBL" id="QTC90278.1"/>
    </source>
</evidence>
<dbReference type="Pfam" id="PF13545">
    <property type="entry name" value="HTH_Crp_2"/>
    <property type="match status" value="1"/>
</dbReference>
<evidence type="ECO:0000259" key="2">
    <source>
        <dbReference type="Pfam" id="PF13545"/>
    </source>
</evidence>
<dbReference type="InterPro" id="IPR012318">
    <property type="entry name" value="HTH_CRP"/>
</dbReference>
<evidence type="ECO:0000313" key="4">
    <source>
        <dbReference type="Proteomes" id="UP000663918"/>
    </source>
</evidence>
<dbReference type="KEGG" id="bgoe:IFJ75_13450"/>
<feature type="domain" description="HTH crp-type" evidence="2">
    <location>
        <begin position="147"/>
        <end position="209"/>
    </location>
</feature>
<gene>
    <name evidence="3" type="ORF">IFJ75_13450</name>
</gene>
<organism evidence="3 4">
    <name type="scientific">Brevundimonas goettingensis</name>
    <dbReference type="NCBI Taxonomy" id="2774190"/>
    <lineage>
        <taxon>Bacteria</taxon>
        <taxon>Pseudomonadati</taxon>
        <taxon>Pseudomonadota</taxon>
        <taxon>Alphaproteobacteria</taxon>
        <taxon>Caulobacterales</taxon>
        <taxon>Caulobacteraceae</taxon>
        <taxon>Brevundimonas</taxon>
    </lineage>
</organism>
<accession>A0A975GV72</accession>
<evidence type="ECO:0000256" key="1">
    <source>
        <dbReference type="SAM" id="MobiDB-lite"/>
    </source>
</evidence>
<name>A0A975GV72_9CAUL</name>
<protein>
    <submittedName>
        <fullName evidence="3">Winged helix-turn-helix domain-containing protein</fullName>
    </submittedName>
</protein>
<dbReference type="AlphaFoldDB" id="A0A975GV72"/>
<dbReference type="GO" id="GO:0006355">
    <property type="term" value="P:regulation of DNA-templated transcription"/>
    <property type="evidence" value="ECO:0007669"/>
    <property type="project" value="InterPro"/>
</dbReference>
<dbReference type="InterPro" id="IPR036388">
    <property type="entry name" value="WH-like_DNA-bd_sf"/>
</dbReference>
<feature type="region of interest" description="Disordered" evidence="1">
    <location>
        <begin position="1"/>
        <end position="25"/>
    </location>
</feature>
<dbReference type="InterPro" id="IPR036390">
    <property type="entry name" value="WH_DNA-bd_sf"/>
</dbReference>
<keyword evidence="4" id="KW-1185">Reference proteome</keyword>
<reference evidence="3" key="1">
    <citation type="submission" date="2020-09" db="EMBL/GenBank/DDBJ databases">
        <title>Brevundimonas sp. LVF2 isolated from a puddle in Goettingen, Germany.</title>
        <authorList>
            <person name="Friedrich I."/>
            <person name="Klassen A."/>
            <person name="Hannes N."/>
            <person name="Schneider D."/>
            <person name="Hertel R."/>
            <person name="Daniel R."/>
        </authorList>
    </citation>
    <scope>NUCLEOTIDE SEQUENCE</scope>
    <source>
        <strain evidence="3">LVF2</strain>
    </source>
</reference>
<dbReference type="Proteomes" id="UP000663918">
    <property type="component" value="Chromosome"/>
</dbReference>
<dbReference type="EMBL" id="CP062222">
    <property type="protein sequence ID" value="QTC90278.1"/>
    <property type="molecule type" value="Genomic_DNA"/>
</dbReference>
<proteinExistence type="predicted"/>